<proteinExistence type="predicted"/>
<evidence type="ECO:0000313" key="5">
    <source>
        <dbReference type="EMBL" id="MZJ39574.1"/>
    </source>
</evidence>
<dbReference type="InterPro" id="IPR036286">
    <property type="entry name" value="LexA/Signal_pep-like_sf"/>
</dbReference>
<comment type="caution">
    <text evidence="5">The sequence shown here is derived from an EMBL/GenBank/DDBJ whole genome shotgun (WGS) entry which is preliminary data.</text>
</comment>
<dbReference type="InterPro" id="IPR010982">
    <property type="entry name" value="Lambda_DNA-bd_dom_sf"/>
</dbReference>
<keyword evidence="1" id="KW-0805">Transcription regulation</keyword>
<dbReference type="GO" id="GO:0003677">
    <property type="term" value="F:DNA binding"/>
    <property type="evidence" value="ECO:0007669"/>
    <property type="project" value="UniProtKB-KW"/>
</dbReference>
<gene>
    <name evidence="5" type="ORF">GT464_06375</name>
</gene>
<dbReference type="Pfam" id="PF13443">
    <property type="entry name" value="HTH_26"/>
    <property type="match status" value="1"/>
</dbReference>
<dbReference type="PANTHER" id="PTHR40661">
    <property type="match status" value="1"/>
</dbReference>
<dbReference type="Pfam" id="PF00717">
    <property type="entry name" value="Peptidase_S24"/>
    <property type="match status" value="1"/>
</dbReference>
<keyword evidence="3" id="KW-0804">Transcription</keyword>
<dbReference type="EMBL" id="WWSR01000009">
    <property type="protein sequence ID" value="MZJ39574.1"/>
    <property type="molecule type" value="Genomic_DNA"/>
</dbReference>
<evidence type="ECO:0000256" key="3">
    <source>
        <dbReference type="ARBA" id="ARBA00023163"/>
    </source>
</evidence>
<dbReference type="CDD" id="cd00093">
    <property type="entry name" value="HTH_XRE"/>
    <property type="match status" value="1"/>
</dbReference>
<dbReference type="InterPro" id="IPR015927">
    <property type="entry name" value="Peptidase_S24_S26A/B/C"/>
</dbReference>
<evidence type="ECO:0000259" key="4">
    <source>
        <dbReference type="PROSITE" id="PS50943"/>
    </source>
</evidence>
<dbReference type="Proteomes" id="UP000469380">
    <property type="component" value="Unassembled WGS sequence"/>
</dbReference>
<evidence type="ECO:0000313" key="6">
    <source>
        <dbReference type="Proteomes" id="UP000469380"/>
    </source>
</evidence>
<keyword evidence="2" id="KW-0238">DNA-binding</keyword>
<name>A0A6N9JIR0_9ACTN</name>
<reference evidence="5 6" key="1">
    <citation type="journal article" date="2019" name="Nat. Med.">
        <title>A library of human gut bacterial isolates paired with longitudinal multiomics data enables mechanistic microbiome research.</title>
        <authorList>
            <person name="Poyet M."/>
            <person name="Groussin M."/>
            <person name="Gibbons S.M."/>
            <person name="Avila-Pacheco J."/>
            <person name="Jiang X."/>
            <person name="Kearney S.M."/>
            <person name="Perrotta A.R."/>
            <person name="Berdy B."/>
            <person name="Zhao S."/>
            <person name="Lieberman T.D."/>
            <person name="Swanson P.K."/>
            <person name="Smith M."/>
            <person name="Roesemann S."/>
            <person name="Alexander J.E."/>
            <person name="Rich S.A."/>
            <person name="Livny J."/>
            <person name="Vlamakis H."/>
            <person name="Clish C."/>
            <person name="Bullock K."/>
            <person name="Deik A."/>
            <person name="Scott J."/>
            <person name="Pierce K.A."/>
            <person name="Xavier R.J."/>
            <person name="Alm E.J."/>
        </authorList>
    </citation>
    <scope>NUCLEOTIDE SEQUENCE [LARGE SCALE GENOMIC DNA]</scope>
    <source>
        <strain evidence="5 6">BIOML-A20</strain>
    </source>
</reference>
<feature type="domain" description="HTH cro/C1-type" evidence="4">
    <location>
        <begin position="7"/>
        <end position="60"/>
    </location>
</feature>
<dbReference type="Gene3D" id="2.10.109.10">
    <property type="entry name" value="Umud Fragment, subunit A"/>
    <property type="match status" value="1"/>
</dbReference>
<evidence type="ECO:0000256" key="1">
    <source>
        <dbReference type="ARBA" id="ARBA00023015"/>
    </source>
</evidence>
<dbReference type="PANTHER" id="PTHR40661:SF3">
    <property type="entry name" value="FELS-1 PROPHAGE TRANSCRIPTIONAL REGULATOR"/>
    <property type="match status" value="1"/>
</dbReference>
<dbReference type="SUPFAM" id="SSF47413">
    <property type="entry name" value="lambda repressor-like DNA-binding domains"/>
    <property type="match status" value="1"/>
</dbReference>
<sequence length="219" mass="24400">MGLPENIDALLVKHDITQEALARIAGVTPGSVTGWRKGSRPRKEAIARLCDYFNITEDDLISDHYGLAAKEHGRVPSGAKLPSEPRPAYAPLLGRVHAGDACEPDIIDDRIPIPYEVRSTHPDGYFIEVEGNCMSRVYPEGCHIYIDPRQQPRNGSVAVVSIDGADYVMRRLYNTGRTIVLSPDSWDDSYEDIVITGEDERTVEYVGTVVWFQPAEEME</sequence>
<organism evidence="5 6">
    <name type="scientific">Collinsella aerofaciens</name>
    <dbReference type="NCBI Taxonomy" id="74426"/>
    <lineage>
        <taxon>Bacteria</taxon>
        <taxon>Bacillati</taxon>
        <taxon>Actinomycetota</taxon>
        <taxon>Coriobacteriia</taxon>
        <taxon>Coriobacteriales</taxon>
        <taxon>Coriobacteriaceae</taxon>
        <taxon>Collinsella</taxon>
    </lineage>
</organism>
<dbReference type="InterPro" id="IPR039418">
    <property type="entry name" value="LexA-like"/>
</dbReference>
<dbReference type="InterPro" id="IPR001387">
    <property type="entry name" value="Cro/C1-type_HTH"/>
</dbReference>
<protein>
    <submittedName>
        <fullName evidence="5">Helix-turn-helix domain-containing protein</fullName>
    </submittedName>
</protein>
<dbReference type="CDD" id="cd06529">
    <property type="entry name" value="S24_LexA-like"/>
    <property type="match status" value="1"/>
</dbReference>
<evidence type="ECO:0000256" key="2">
    <source>
        <dbReference type="ARBA" id="ARBA00023125"/>
    </source>
</evidence>
<dbReference type="SUPFAM" id="SSF51306">
    <property type="entry name" value="LexA/Signal peptidase"/>
    <property type="match status" value="1"/>
</dbReference>
<dbReference type="Gene3D" id="1.10.260.40">
    <property type="entry name" value="lambda repressor-like DNA-binding domains"/>
    <property type="match status" value="1"/>
</dbReference>
<accession>A0A6N9JIR0</accession>
<dbReference type="RefSeq" id="WP_161160526.1">
    <property type="nucleotide sequence ID" value="NZ_WWSR01000009.1"/>
</dbReference>
<dbReference type="SMART" id="SM00530">
    <property type="entry name" value="HTH_XRE"/>
    <property type="match status" value="1"/>
</dbReference>
<dbReference type="AlphaFoldDB" id="A0A6N9JIR0"/>
<dbReference type="PROSITE" id="PS50943">
    <property type="entry name" value="HTH_CROC1"/>
    <property type="match status" value="1"/>
</dbReference>